<evidence type="ECO:0000313" key="2">
    <source>
        <dbReference type="EMBL" id="CAH0727901.1"/>
    </source>
</evidence>
<feature type="compositionally biased region" description="Polar residues" evidence="1">
    <location>
        <begin position="67"/>
        <end position="78"/>
    </location>
</feature>
<feature type="region of interest" description="Disordered" evidence="1">
    <location>
        <begin position="309"/>
        <end position="365"/>
    </location>
</feature>
<feature type="compositionally biased region" description="Pro residues" evidence="1">
    <location>
        <begin position="600"/>
        <end position="614"/>
    </location>
</feature>
<name>A0A8J9YHF3_9NEOP</name>
<keyword evidence="3" id="KW-1185">Reference proteome</keyword>
<feature type="compositionally biased region" description="Basic and acidic residues" evidence="1">
    <location>
        <begin position="617"/>
        <end position="627"/>
    </location>
</feature>
<feature type="compositionally biased region" description="Basic and acidic residues" evidence="1">
    <location>
        <begin position="588"/>
        <end position="599"/>
    </location>
</feature>
<dbReference type="GO" id="GO:0005911">
    <property type="term" value="C:cell-cell junction"/>
    <property type="evidence" value="ECO:0007669"/>
    <property type="project" value="InterPro"/>
</dbReference>
<dbReference type="InterPro" id="IPR028842">
    <property type="entry name" value="Afadin"/>
</dbReference>
<dbReference type="PANTHER" id="PTHR10398:SF2">
    <property type="entry name" value="AFADIN"/>
    <property type="match status" value="1"/>
</dbReference>
<feature type="compositionally biased region" description="Polar residues" evidence="1">
    <location>
        <begin position="492"/>
        <end position="511"/>
    </location>
</feature>
<feature type="compositionally biased region" description="Low complexity" evidence="1">
    <location>
        <begin position="184"/>
        <end position="196"/>
    </location>
</feature>
<dbReference type="OrthoDB" id="6260541at2759"/>
<accession>A0A8J9YHF3</accession>
<protein>
    <submittedName>
        <fullName evidence="2">Uncharacterized protein</fullName>
    </submittedName>
</protein>
<reference evidence="2" key="1">
    <citation type="submission" date="2021-12" db="EMBL/GenBank/DDBJ databases">
        <authorList>
            <person name="Martin H S."/>
        </authorList>
    </citation>
    <scope>NUCLEOTIDE SEQUENCE</scope>
</reference>
<feature type="non-terminal residue" evidence="2">
    <location>
        <position position="722"/>
    </location>
</feature>
<dbReference type="EMBL" id="OV170227">
    <property type="protein sequence ID" value="CAH0727901.1"/>
    <property type="molecule type" value="Genomic_DNA"/>
</dbReference>
<feature type="region of interest" description="Disordered" evidence="1">
    <location>
        <begin position="391"/>
        <end position="416"/>
    </location>
</feature>
<evidence type="ECO:0000256" key="1">
    <source>
        <dbReference type="SAM" id="MobiDB-lite"/>
    </source>
</evidence>
<dbReference type="AlphaFoldDB" id="A0A8J9YHF3"/>
<dbReference type="Proteomes" id="UP000838878">
    <property type="component" value="Chromosome 7"/>
</dbReference>
<feature type="region of interest" description="Disordered" evidence="1">
    <location>
        <begin position="1"/>
        <end position="196"/>
    </location>
</feature>
<feature type="compositionally biased region" description="Low complexity" evidence="1">
    <location>
        <begin position="568"/>
        <end position="577"/>
    </location>
</feature>
<feature type="compositionally biased region" description="Polar residues" evidence="1">
    <location>
        <begin position="92"/>
        <end position="160"/>
    </location>
</feature>
<dbReference type="PANTHER" id="PTHR10398">
    <property type="entry name" value="AFADIN"/>
    <property type="match status" value="1"/>
</dbReference>
<organism evidence="2 3">
    <name type="scientific">Brenthis ino</name>
    <name type="common">lesser marbled fritillary</name>
    <dbReference type="NCBI Taxonomy" id="405034"/>
    <lineage>
        <taxon>Eukaryota</taxon>
        <taxon>Metazoa</taxon>
        <taxon>Ecdysozoa</taxon>
        <taxon>Arthropoda</taxon>
        <taxon>Hexapoda</taxon>
        <taxon>Insecta</taxon>
        <taxon>Pterygota</taxon>
        <taxon>Neoptera</taxon>
        <taxon>Endopterygota</taxon>
        <taxon>Lepidoptera</taxon>
        <taxon>Glossata</taxon>
        <taxon>Ditrysia</taxon>
        <taxon>Papilionoidea</taxon>
        <taxon>Nymphalidae</taxon>
        <taxon>Heliconiinae</taxon>
        <taxon>Argynnini</taxon>
        <taxon>Brenthis</taxon>
    </lineage>
</organism>
<feature type="compositionally biased region" description="Basic and acidic residues" evidence="1">
    <location>
        <begin position="397"/>
        <end position="416"/>
    </location>
</feature>
<feature type="compositionally biased region" description="Basic and acidic residues" evidence="1">
    <location>
        <begin position="704"/>
        <end position="722"/>
    </location>
</feature>
<feature type="compositionally biased region" description="Basic and acidic residues" evidence="1">
    <location>
        <begin position="443"/>
        <end position="458"/>
    </location>
</feature>
<feature type="compositionally biased region" description="Gly residues" evidence="1">
    <location>
        <begin position="8"/>
        <end position="21"/>
    </location>
</feature>
<evidence type="ECO:0000313" key="3">
    <source>
        <dbReference type="Proteomes" id="UP000838878"/>
    </source>
</evidence>
<sequence length="722" mass="78501">MSDAGTGAAAGEGAGAGGGAGARRASERDLPARLAAEPVKPSKSTPALHHAHAPPPSPHHAAALSPQSQTSLISSMNMSKLRGGAAGMAPSKSHSSHNLSAPNDLFYQNLSSVHAQQHPLQDRWSSLRSSTGSGRPQSAHFSATSPEQLPDGTNTLPHQVNQANAANARAAKLAEMSEEVTRRQQQQQQQQQMYQHHHQQQQQLQQQQQMQQHQLQQQQLQQQQIQQYQQQQQLQQKTNNYPNQQMHVHANMQPGQGMHMHSPQSQHVHAQYTPQMPQMHVNMHTQYSPAPQHMQPQNNQMYQNHAQSQRYDWYPPGPPSPQRSQPPVAPKPISQPTRKSETEAEDLYQQSQQPQQQASTVQPDDERYVASALEPPAVSVYPVGAPAARALAPHNPWQREERERQAEARRQANRARRDAAIAQLVSLGAARTPVQNQQLRALQLERDFERRATQHQDDNAGADGGGAEESPSPEPEPEPERERQLPPPKSILKTNQRVDLTNGYTHTSHTSIMEESRVSELSSSMANISVSSAGTSNPPPPPERGSSFAVMATRRLDAPAPAPHAPHAPHAAPHDAALPPPQSPVGGARDKRVSFHERAPPPPAPPASSPPPLDAPAAREDPDRFIEEAESMLAGGASPGAAAGAAPAPAHTPGVIGAQEVYRDPRARRLAEAQARAAPAPVPEQLSFKEKMKMFALESGEASTPKDKVKISRAQRDIDAVH</sequence>
<feature type="region of interest" description="Disordered" evidence="1">
    <location>
        <begin position="442"/>
        <end position="661"/>
    </location>
</feature>
<feature type="region of interest" description="Disordered" evidence="1">
    <location>
        <begin position="698"/>
        <end position="722"/>
    </location>
</feature>
<feature type="compositionally biased region" description="Low complexity" evidence="1">
    <location>
        <begin position="161"/>
        <end position="174"/>
    </location>
</feature>
<gene>
    <name evidence="2" type="ORF">BINO364_LOCUS13181</name>
</gene>
<feature type="compositionally biased region" description="Low complexity" evidence="1">
    <location>
        <begin position="522"/>
        <end position="532"/>
    </location>
</feature>
<proteinExistence type="predicted"/>
<feature type="compositionally biased region" description="Low complexity" evidence="1">
    <location>
        <begin position="634"/>
        <end position="649"/>
    </location>
</feature>